<dbReference type="EMBL" id="PGCI01001156">
    <property type="protein sequence ID" value="PLW07131.1"/>
    <property type="molecule type" value="Genomic_DNA"/>
</dbReference>
<sequence>MVAGPQAVAVYGSTLRVWEFGHKSTGAVPFCFPNRESRSAASGAAAFNAAQHSGPQDRSPLVSCRLPGEVIQESNTWFNPLHHPIGGPAHKQSGYQLNGKLLKQMLLKKHMIATTVFQAKEIDFVSLCTWTLELHLEITAGQAWQSSGITQWPCLAIESHSSLAKRRQRVFNSMAKLGRQVEQLADQAWPLS</sequence>
<reference evidence="1 2" key="1">
    <citation type="submission" date="2017-11" db="EMBL/GenBank/DDBJ databases">
        <title>De novo assembly and phasing of dikaryotic genomes from two isolates of Puccinia coronata f. sp. avenae, the causal agent of oat crown rust.</title>
        <authorList>
            <person name="Miller M.E."/>
            <person name="Zhang Y."/>
            <person name="Omidvar V."/>
            <person name="Sperschneider J."/>
            <person name="Schwessinger B."/>
            <person name="Raley C."/>
            <person name="Palmer J.M."/>
            <person name="Garnica D."/>
            <person name="Upadhyaya N."/>
            <person name="Rathjen J."/>
            <person name="Taylor J.M."/>
            <person name="Park R.F."/>
            <person name="Dodds P.N."/>
            <person name="Hirsch C.D."/>
            <person name="Kianian S.F."/>
            <person name="Figueroa M."/>
        </authorList>
    </citation>
    <scope>NUCLEOTIDE SEQUENCE [LARGE SCALE GENOMIC DNA]</scope>
    <source>
        <strain evidence="1">12SD80</strain>
    </source>
</reference>
<name>A0A2N5S1K9_9BASI</name>
<dbReference type="AlphaFoldDB" id="A0A2N5S1K9"/>
<accession>A0A2N5S1K9</accession>
<gene>
    <name evidence="1" type="ORF">PCASD_25476</name>
</gene>
<proteinExistence type="predicted"/>
<dbReference type="Proteomes" id="UP000235392">
    <property type="component" value="Unassembled WGS sequence"/>
</dbReference>
<protein>
    <submittedName>
        <fullName evidence="1">Uncharacterized protein</fullName>
    </submittedName>
</protein>
<organism evidence="1 2">
    <name type="scientific">Puccinia coronata f. sp. avenae</name>
    <dbReference type="NCBI Taxonomy" id="200324"/>
    <lineage>
        <taxon>Eukaryota</taxon>
        <taxon>Fungi</taxon>
        <taxon>Dikarya</taxon>
        <taxon>Basidiomycota</taxon>
        <taxon>Pucciniomycotina</taxon>
        <taxon>Pucciniomycetes</taxon>
        <taxon>Pucciniales</taxon>
        <taxon>Pucciniaceae</taxon>
        <taxon>Puccinia</taxon>
    </lineage>
</organism>
<comment type="caution">
    <text evidence="1">The sequence shown here is derived from an EMBL/GenBank/DDBJ whole genome shotgun (WGS) entry which is preliminary data.</text>
</comment>
<evidence type="ECO:0000313" key="2">
    <source>
        <dbReference type="Proteomes" id="UP000235392"/>
    </source>
</evidence>
<evidence type="ECO:0000313" key="1">
    <source>
        <dbReference type="EMBL" id="PLW07131.1"/>
    </source>
</evidence>